<feature type="transmembrane region" description="Helical" evidence="4">
    <location>
        <begin position="12"/>
        <end position="31"/>
    </location>
</feature>
<evidence type="ECO:0000313" key="5">
    <source>
        <dbReference type="EMBL" id="EGR30548.1"/>
    </source>
</evidence>
<dbReference type="OrthoDB" id="311470at2759"/>
<sequence>MNTQLFSKIKNFILGLFFVILIAVIIILYYWSPQYSGEIIHNYNYQNVYIYRDKNGIPHIKAQNLQSSFFGLGYVHCQDRLWNMDIYRRLASGKMSELFGNSTLEMDIMFLELGLNRAAKNIISQISPETIINLQAYTTGINECSQKMNVLPLEYQITRTKFVQWELLDSLYIMKLLSFQLTLDWQFELIREKLKIIYGRDVAGKMFAGEDLFDEYTIMNDDELKKQNLFEEEENQNQKQQKHSLTSSQIKAILNTGIVDYLIEPRGSNAWVIHGNHTSTGKPIVANDPHLDNSIPSIWYQALISYDSHVIQGGSMPGIGLILSGMTNYVAWSVTTSYSDSSDLYLEKLNQEKTEYFYEGEWRKLNIIQETIKIKGVEEKFQLLIRNTHRGPILSTPNLKKLNIEYKEELDLSFSWAASGVIDTNFDAIINIYHANSLNQVVNSLKMISSAYLAVNFGTVDNDIGFIGTGRHPIRKFNNQGAFLKNGTTADSDWLRYNNENEIPLLINPQKGYIITANNKISSNNIKNYLSQSISTTARGMRINQIIEQYIKNGTKISPEHVQDMQNDVKDAYAEKVLPFLIDLYEKNKKKFLQKEDLTQCDAMINVLKKWDSNVEVNSVGSSIYYSIDHFISKKLIPQYSENQQEKQKVTHSFVFDHFKLNSIVRWAQGKELDSIWCGLQKEKDNNQCIFLFIQSVLDAKNYLQKKLGGQINDWKYGKLHSHRHPHVPFSKTNLWPIFERSWESKGSKHTIHLSLPNLKNDNWEGLRGGNYKMIASLDQQNSNSYYIIDTGISGYPFSKHYTDQLKIYKNGQYLVMDRQDFEKYENVLVLKQSEQFKNSNKGKKKDF</sequence>
<name>G0QW67_ICHMU</name>
<dbReference type="GO" id="GO:0016811">
    <property type="term" value="F:hydrolase activity, acting on carbon-nitrogen (but not peptide) bonds, in linear amides"/>
    <property type="evidence" value="ECO:0007669"/>
    <property type="project" value="InterPro"/>
</dbReference>
<keyword evidence="4" id="KW-1133">Transmembrane helix</keyword>
<evidence type="ECO:0008006" key="7">
    <source>
        <dbReference type="Google" id="ProtNLM"/>
    </source>
</evidence>
<evidence type="ECO:0000256" key="1">
    <source>
        <dbReference type="ARBA" id="ARBA00006586"/>
    </source>
</evidence>
<dbReference type="InterPro" id="IPR014395">
    <property type="entry name" value="Pen/GL7ACA/AHL_acylase"/>
</dbReference>
<dbReference type="EMBL" id="GL983981">
    <property type="protein sequence ID" value="EGR30548.1"/>
    <property type="molecule type" value="Genomic_DNA"/>
</dbReference>
<dbReference type="InterPro" id="IPR029055">
    <property type="entry name" value="Ntn_hydrolases_N"/>
</dbReference>
<proteinExistence type="inferred from homology"/>
<protein>
    <recommendedName>
        <fullName evidence="7">Penicillin amidase family protein</fullName>
    </recommendedName>
</protein>
<dbReference type="AlphaFoldDB" id="G0QW67"/>
<dbReference type="GO" id="GO:0017000">
    <property type="term" value="P:antibiotic biosynthetic process"/>
    <property type="evidence" value="ECO:0007669"/>
    <property type="project" value="InterPro"/>
</dbReference>
<dbReference type="Gene3D" id="2.30.120.10">
    <property type="match status" value="1"/>
</dbReference>
<comment type="similarity">
    <text evidence="1">Belongs to the peptidase S45 family.</text>
</comment>
<dbReference type="InParanoid" id="G0QW67"/>
<dbReference type="InterPro" id="IPR002692">
    <property type="entry name" value="S45"/>
</dbReference>
<dbReference type="Pfam" id="PF01804">
    <property type="entry name" value="Penicil_amidase"/>
    <property type="match status" value="1"/>
</dbReference>
<accession>G0QW67</accession>
<reference evidence="5 6" key="1">
    <citation type="submission" date="2011-07" db="EMBL/GenBank/DDBJ databases">
        <authorList>
            <person name="Coyne R."/>
            <person name="Brami D."/>
            <person name="Johnson J."/>
            <person name="Hostetler J."/>
            <person name="Hannick L."/>
            <person name="Clark T."/>
            <person name="Cassidy-Hanley D."/>
            <person name="Inman J."/>
        </authorList>
    </citation>
    <scope>NUCLEOTIDE SEQUENCE [LARGE SCALE GENOMIC DNA]</scope>
    <source>
        <strain evidence="5 6">G5</strain>
    </source>
</reference>
<keyword evidence="4" id="KW-0472">Membrane</keyword>
<dbReference type="OMA" id="HPYDQDP"/>
<dbReference type="Gene3D" id="1.10.1400.10">
    <property type="match status" value="1"/>
</dbReference>
<evidence type="ECO:0000256" key="2">
    <source>
        <dbReference type="ARBA" id="ARBA00022801"/>
    </source>
</evidence>
<dbReference type="Gene3D" id="1.10.439.10">
    <property type="entry name" value="Penicillin Amidohydrolase, domain 1"/>
    <property type="match status" value="1"/>
</dbReference>
<keyword evidence="2" id="KW-0378">Hydrolase</keyword>
<dbReference type="Gene3D" id="3.60.20.10">
    <property type="entry name" value="Glutamine Phosphoribosylpyrophosphate, subunit 1, domain 1"/>
    <property type="match status" value="1"/>
</dbReference>
<dbReference type="InterPro" id="IPR023343">
    <property type="entry name" value="Penicillin_amidase_dom1"/>
</dbReference>
<keyword evidence="3" id="KW-0865">Zymogen</keyword>
<dbReference type="SUPFAM" id="SSF56235">
    <property type="entry name" value="N-terminal nucleophile aminohydrolases (Ntn hydrolases)"/>
    <property type="match status" value="1"/>
</dbReference>
<evidence type="ECO:0000256" key="4">
    <source>
        <dbReference type="SAM" id="Phobius"/>
    </source>
</evidence>
<dbReference type="PANTHER" id="PTHR34218">
    <property type="entry name" value="PEPTIDASE S45 PENICILLIN AMIDASE"/>
    <property type="match status" value="1"/>
</dbReference>
<dbReference type="InterPro" id="IPR043147">
    <property type="entry name" value="Penicillin_amidase_A-knob"/>
</dbReference>
<dbReference type="Proteomes" id="UP000008983">
    <property type="component" value="Unassembled WGS sequence"/>
</dbReference>
<dbReference type="eggNOG" id="ENOG502S0YK">
    <property type="taxonomic scope" value="Eukaryota"/>
</dbReference>
<dbReference type="RefSeq" id="XP_004032135.1">
    <property type="nucleotide sequence ID" value="XM_004032087.1"/>
</dbReference>
<dbReference type="InterPro" id="IPR043146">
    <property type="entry name" value="Penicillin_amidase_N_B-knob"/>
</dbReference>
<evidence type="ECO:0000256" key="3">
    <source>
        <dbReference type="ARBA" id="ARBA00023145"/>
    </source>
</evidence>
<keyword evidence="4" id="KW-0812">Transmembrane</keyword>
<dbReference type="CDD" id="cd03747">
    <property type="entry name" value="Ntn_PGA_like"/>
    <property type="match status" value="1"/>
</dbReference>
<dbReference type="PANTHER" id="PTHR34218:SF4">
    <property type="entry name" value="ACYL-HOMOSERINE LACTONE ACYLASE QUIP"/>
    <property type="match status" value="1"/>
</dbReference>
<gene>
    <name evidence="5" type="ORF">IMG5_129652</name>
</gene>
<evidence type="ECO:0000313" key="6">
    <source>
        <dbReference type="Proteomes" id="UP000008983"/>
    </source>
</evidence>
<dbReference type="PIRSF" id="PIRSF001227">
    <property type="entry name" value="Pen_acylase"/>
    <property type="match status" value="1"/>
</dbReference>
<dbReference type="MEROPS" id="S45.003"/>
<organism evidence="5 6">
    <name type="scientific">Ichthyophthirius multifiliis</name>
    <name type="common">White spot disease agent</name>
    <name type="synonym">Ich</name>
    <dbReference type="NCBI Taxonomy" id="5932"/>
    <lineage>
        <taxon>Eukaryota</taxon>
        <taxon>Sar</taxon>
        <taxon>Alveolata</taxon>
        <taxon>Ciliophora</taxon>
        <taxon>Intramacronucleata</taxon>
        <taxon>Oligohymenophorea</taxon>
        <taxon>Hymenostomatida</taxon>
        <taxon>Ophryoglenina</taxon>
        <taxon>Ichthyophthirius</taxon>
    </lineage>
</organism>
<dbReference type="GeneID" id="14906660"/>
<keyword evidence="6" id="KW-1185">Reference proteome</keyword>